<organism evidence="3 4">
    <name type="scientific">Lasiodiplodia theobromae</name>
    <dbReference type="NCBI Taxonomy" id="45133"/>
    <lineage>
        <taxon>Eukaryota</taxon>
        <taxon>Fungi</taxon>
        <taxon>Dikarya</taxon>
        <taxon>Ascomycota</taxon>
        <taxon>Pezizomycotina</taxon>
        <taxon>Dothideomycetes</taxon>
        <taxon>Dothideomycetes incertae sedis</taxon>
        <taxon>Botryosphaeriales</taxon>
        <taxon>Botryosphaeriaceae</taxon>
        <taxon>Lasiodiplodia</taxon>
    </lineage>
</organism>
<comment type="caution">
    <text evidence="3">The sequence shown here is derived from an EMBL/GenBank/DDBJ whole genome shotgun (WGS) entry which is preliminary data.</text>
</comment>
<name>A0A5N5D144_9PEZI</name>
<feature type="transmembrane region" description="Helical" evidence="2">
    <location>
        <begin position="6"/>
        <end position="32"/>
    </location>
</feature>
<evidence type="ECO:0000313" key="4">
    <source>
        <dbReference type="Proteomes" id="UP000325902"/>
    </source>
</evidence>
<accession>A0A5N5D144</accession>
<keyword evidence="4" id="KW-1185">Reference proteome</keyword>
<reference evidence="3 4" key="1">
    <citation type="journal article" date="2019" name="Sci. Rep.">
        <title>A multi-omics analysis of the grapevine pathogen Lasiodiplodia theobromae reveals that temperature affects the expression of virulence- and pathogenicity-related genes.</title>
        <authorList>
            <person name="Felix C."/>
            <person name="Meneses R."/>
            <person name="Goncalves M.F.M."/>
            <person name="Tilleman L."/>
            <person name="Duarte A.S."/>
            <person name="Jorrin-Novo J.V."/>
            <person name="Van de Peer Y."/>
            <person name="Deforce D."/>
            <person name="Van Nieuwerburgh F."/>
            <person name="Esteves A.C."/>
            <person name="Alves A."/>
        </authorList>
    </citation>
    <scope>NUCLEOTIDE SEQUENCE [LARGE SCALE GENOMIC DNA]</scope>
    <source>
        <strain evidence="3 4">LA-SOL3</strain>
    </source>
</reference>
<dbReference type="Proteomes" id="UP000325902">
    <property type="component" value="Unassembled WGS sequence"/>
</dbReference>
<keyword evidence="2" id="KW-0812">Transmembrane</keyword>
<dbReference type="EMBL" id="VCHE01000103">
    <property type="protein sequence ID" value="KAB2571360.1"/>
    <property type="molecule type" value="Genomic_DNA"/>
</dbReference>
<proteinExistence type="predicted"/>
<dbReference type="AlphaFoldDB" id="A0A5N5D144"/>
<protein>
    <submittedName>
        <fullName evidence="3">Uncharacterized protein</fullName>
    </submittedName>
</protein>
<evidence type="ECO:0000256" key="2">
    <source>
        <dbReference type="SAM" id="Phobius"/>
    </source>
</evidence>
<evidence type="ECO:0000256" key="1">
    <source>
        <dbReference type="SAM" id="MobiDB-lite"/>
    </source>
</evidence>
<keyword evidence="2" id="KW-1133">Transmembrane helix</keyword>
<sequence>MQTLGIVMVVMFGLVALCLFFHFIAYTIPGWVPHEIPTRNRRRRAAARANNRTNATRVTLTRNATTTMTADGIIAPGPARAARAGMVVDGHDGPLPRLPAAAAAATLLPRSASGTTVANAAATSRPIVAAANDGSVGIQLAIVPQFVRINGGRGGGNGNSNSGNAARPAAAVPRVAGRAPPTRRAPPEYDVEAGLADPPPRYSEGLGEHDSQTVIARAA</sequence>
<evidence type="ECO:0000313" key="3">
    <source>
        <dbReference type="EMBL" id="KAB2571360.1"/>
    </source>
</evidence>
<gene>
    <name evidence="3" type="ORF">DBV05_g9967</name>
</gene>
<keyword evidence="2" id="KW-0472">Membrane</keyword>
<feature type="compositionally biased region" description="Low complexity" evidence="1">
    <location>
        <begin position="159"/>
        <end position="182"/>
    </location>
</feature>
<feature type="region of interest" description="Disordered" evidence="1">
    <location>
        <begin position="153"/>
        <end position="219"/>
    </location>
</feature>